<sequence>MPVVLPKSVSSDLSTPLSRVELHVHLDGSPRHETLWELHKLKKNKLPGNGSFEEFKKNVVIQNPKNLAHYLSSFAYIMPSISGDISAIERIAFEFGEDSYKRGVAYVESRFCPNLLLDKEKYPTVTSEDILKAVLDGFKRAEKEFEVKIRVILCCIQGAEVFDNEILNLCTKYKDEGVVGIDHAGDEAQEPGLNGTMRNPSVITIFQEAKRLGIHRTVHAGESGPPESVKEALDEMYAERIGHGYHILEDKSLYKRCLRDKIHFETCPISSYLTGAVPLSTIRHPILTFADDNANFSINSDDTAVNGCGLEEDMEIVRSWGLKEAHVLRATFNAARASFLPTNEKNELLRNLRKVYGIDLE</sequence>
<proteinExistence type="inferred from homology"/>
<keyword evidence="4" id="KW-0479">Metal-binding</keyword>
<keyword evidence="6" id="KW-0862">Zinc</keyword>
<accession>A0A0K2TZ03</accession>
<dbReference type="GO" id="GO:0046872">
    <property type="term" value="F:metal ion binding"/>
    <property type="evidence" value="ECO:0007669"/>
    <property type="project" value="UniProtKB-KW"/>
</dbReference>
<dbReference type="GO" id="GO:0009897">
    <property type="term" value="C:external side of plasma membrane"/>
    <property type="evidence" value="ECO:0007669"/>
    <property type="project" value="TreeGrafter"/>
</dbReference>
<dbReference type="GO" id="GO:0043103">
    <property type="term" value="P:hypoxanthine salvage"/>
    <property type="evidence" value="ECO:0007669"/>
    <property type="project" value="TreeGrafter"/>
</dbReference>
<dbReference type="GO" id="GO:0006154">
    <property type="term" value="P:adenosine catabolic process"/>
    <property type="evidence" value="ECO:0007669"/>
    <property type="project" value="TreeGrafter"/>
</dbReference>
<dbReference type="Gene3D" id="3.20.20.140">
    <property type="entry name" value="Metal-dependent hydrolases"/>
    <property type="match status" value="1"/>
</dbReference>
<evidence type="ECO:0000256" key="4">
    <source>
        <dbReference type="ARBA" id="ARBA00022723"/>
    </source>
</evidence>
<evidence type="ECO:0000313" key="8">
    <source>
        <dbReference type="EMBL" id="CDW31090.1"/>
    </source>
</evidence>
<dbReference type="Pfam" id="PF00962">
    <property type="entry name" value="A_deaminase"/>
    <property type="match status" value="1"/>
</dbReference>
<dbReference type="GO" id="GO:0060169">
    <property type="term" value="P:negative regulation of adenosine receptor signaling pathway"/>
    <property type="evidence" value="ECO:0007669"/>
    <property type="project" value="TreeGrafter"/>
</dbReference>
<evidence type="ECO:0000256" key="3">
    <source>
        <dbReference type="ARBA" id="ARBA00012784"/>
    </source>
</evidence>
<dbReference type="PANTHER" id="PTHR11409">
    <property type="entry name" value="ADENOSINE DEAMINASE"/>
    <property type="match status" value="1"/>
</dbReference>
<dbReference type="GO" id="GO:0046103">
    <property type="term" value="P:inosine biosynthetic process"/>
    <property type="evidence" value="ECO:0007669"/>
    <property type="project" value="TreeGrafter"/>
</dbReference>
<dbReference type="AlphaFoldDB" id="A0A0K2TZ03"/>
<dbReference type="InterPro" id="IPR032466">
    <property type="entry name" value="Metal_Hydrolase"/>
</dbReference>
<evidence type="ECO:0000259" key="7">
    <source>
        <dbReference type="Pfam" id="PF00962"/>
    </source>
</evidence>
<dbReference type="OrthoDB" id="272271at2759"/>
<name>A0A0K2TZ03_LEPSM</name>
<comment type="cofactor">
    <cofactor evidence="1">
        <name>Zn(2+)</name>
        <dbReference type="ChEBI" id="CHEBI:29105"/>
    </cofactor>
</comment>
<evidence type="ECO:0000256" key="2">
    <source>
        <dbReference type="ARBA" id="ARBA00006676"/>
    </source>
</evidence>
<dbReference type="InterPro" id="IPR001365">
    <property type="entry name" value="A_deaminase_dom"/>
</dbReference>
<organism evidence="8">
    <name type="scientific">Lepeophtheirus salmonis</name>
    <name type="common">Salmon louse</name>
    <name type="synonym">Caligus salmonis</name>
    <dbReference type="NCBI Taxonomy" id="72036"/>
    <lineage>
        <taxon>Eukaryota</taxon>
        <taxon>Metazoa</taxon>
        <taxon>Ecdysozoa</taxon>
        <taxon>Arthropoda</taxon>
        <taxon>Crustacea</taxon>
        <taxon>Multicrustacea</taxon>
        <taxon>Hexanauplia</taxon>
        <taxon>Copepoda</taxon>
        <taxon>Siphonostomatoida</taxon>
        <taxon>Caligidae</taxon>
        <taxon>Lepeophtheirus</taxon>
    </lineage>
</organism>
<keyword evidence="5" id="KW-0378">Hydrolase</keyword>
<dbReference type="EMBL" id="HACA01013729">
    <property type="protein sequence ID" value="CDW31090.1"/>
    <property type="molecule type" value="Transcribed_RNA"/>
</dbReference>
<dbReference type="NCBIfam" id="TIGR01430">
    <property type="entry name" value="aden_deam"/>
    <property type="match status" value="1"/>
</dbReference>
<dbReference type="SUPFAM" id="SSF51556">
    <property type="entry name" value="Metallo-dependent hydrolases"/>
    <property type="match status" value="1"/>
</dbReference>
<feature type="domain" description="Adenosine deaminase" evidence="7">
    <location>
        <begin position="19"/>
        <end position="354"/>
    </location>
</feature>
<protein>
    <recommendedName>
        <fullName evidence="3">adenosine deaminase</fullName>
        <ecNumber evidence="3">3.5.4.4</ecNumber>
    </recommendedName>
</protein>
<evidence type="ECO:0000256" key="6">
    <source>
        <dbReference type="ARBA" id="ARBA00022833"/>
    </source>
</evidence>
<dbReference type="GO" id="GO:0004000">
    <property type="term" value="F:adenosine deaminase activity"/>
    <property type="evidence" value="ECO:0007669"/>
    <property type="project" value="UniProtKB-ARBA"/>
</dbReference>
<comment type="similarity">
    <text evidence="2">Belongs to the metallo-dependent hydrolases superfamily. Adenosine and AMP deaminases family.</text>
</comment>
<dbReference type="GO" id="GO:0005829">
    <property type="term" value="C:cytosol"/>
    <property type="evidence" value="ECO:0007669"/>
    <property type="project" value="TreeGrafter"/>
</dbReference>
<reference evidence="8" key="1">
    <citation type="submission" date="2014-05" db="EMBL/GenBank/DDBJ databases">
        <authorList>
            <person name="Chronopoulou M."/>
        </authorList>
    </citation>
    <scope>NUCLEOTIDE SEQUENCE</scope>
    <source>
        <tissue evidence="8">Whole organism</tissue>
    </source>
</reference>
<evidence type="ECO:0000256" key="5">
    <source>
        <dbReference type="ARBA" id="ARBA00022801"/>
    </source>
</evidence>
<evidence type="ECO:0000256" key="1">
    <source>
        <dbReference type="ARBA" id="ARBA00001947"/>
    </source>
</evidence>
<dbReference type="PANTHER" id="PTHR11409:SF43">
    <property type="entry name" value="ADENOSINE DEAMINASE"/>
    <property type="match status" value="1"/>
</dbReference>
<dbReference type="EC" id="3.5.4.4" evidence="3"/>
<dbReference type="InterPro" id="IPR006330">
    <property type="entry name" value="Ado/ade_deaminase"/>
</dbReference>